<reference evidence="2" key="1">
    <citation type="journal article" date="2019" name="Int. J. Syst. Evol. Microbiol.">
        <title>The Global Catalogue of Microorganisms (GCM) 10K type strain sequencing project: providing services to taxonomists for standard genome sequencing and annotation.</title>
        <authorList>
            <consortium name="The Broad Institute Genomics Platform"/>
            <consortium name="The Broad Institute Genome Sequencing Center for Infectious Disease"/>
            <person name="Wu L."/>
            <person name="Ma J."/>
        </authorList>
    </citation>
    <scope>NUCLEOTIDE SEQUENCE [LARGE SCALE GENOMIC DNA]</scope>
    <source>
        <strain evidence="2">KCTC 42899</strain>
    </source>
</reference>
<comment type="caution">
    <text evidence="1">The sequence shown here is derived from an EMBL/GenBank/DDBJ whole genome shotgun (WGS) entry which is preliminary data.</text>
</comment>
<protein>
    <submittedName>
        <fullName evidence="1">Uncharacterized protein</fullName>
    </submittedName>
</protein>
<accession>A0ABV7RBH8</accession>
<dbReference type="EMBL" id="JBHRXJ010000034">
    <property type="protein sequence ID" value="MFC3530522.1"/>
    <property type="molecule type" value="Genomic_DNA"/>
</dbReference>
<evidence type="ECO:0000313" key="1">
    <source>
        <dbReference type="EMBL" id="MFC3530522.1"/>
    </source>
</evidence>
<organism evidence="1 2">
    <name type="scientific">Paracoccus mangrovi</name>
    <dbReference type="NCBI Taxonomy" id="1715645"/>
    <lineage>
        <taxon>Bacteria</taxon>
        <taxon>Pseudomonadati</taxon>
        <taxon>Pseudomonadota</taxon>
        <taxon>Alphaproteobacteria</taxon>
        <taxon>Rhodobacterales</taxon>
        <taxon>Paracoccaceae</taxon>
        <taxon>Paracoccus</taxon>
    </lineage>
</organism>
<name>A0ABV7RBH8_9RHOB</name>
<keyword evidence="2" id="KW-1185">Reference proteome</keyword>
<proteinExistence type="predicted"/>
<evidence type="ECO:0000313" key="2">
    <source>
        <dbReference type="Proteomes" id="UP001595721"/>
    </source>
</evidence>
<sequence length="625" mass="70363">MCSVSDIEEALHTIRENKGFEYNTKDRFLDALAENCAVENRPGFIGTLCEIQNLGFDDIVDRIVDHVEAWQSSSAYFSRNKTVIVEHLFAFQGSGLFDLRYTGITRKIKKLSEFCGSKDHVVQLAVKSIANEHLVLDGNEWLELASSITSIAAPSTALKALEQLLSSSLTKVGDEVGEGAHHSGIAPPTDETELVVDVFWHLLGNNDAFTRWNCARAIHSLVEFGLHEEINGLVDRIGSSSGERLRTKGHQHAFWNAEQWLLIGLARATLFEPSKLSQLASKLETLFDSPSTHILSKVLIARCLSNLWKGTDDESKLLGVRTTVNVPPHGYVETDARPAHSEPKQKFQFDYDFNKYQVSRLARLFGISEGQASDAIAEAVQKKWPDARNMGYFPGQERYHLRQESRYETFREHVQRHALLSVATQMVSNLPVSRRSYQTYMDLPWPEWISNFDLTFEDGSWLSDRKDHTPKIAHQYLLGPRSGSSDTLCHNQELVQKLGLHEPDETGMFPIYGSWRSHDGVSVRVVSALVRRSGAVGVCRAFARLPDHEIWLPTLETDGEPHTHQERSEFTPWILAPERFRSAIDEEDKFATRTTATRAKVGPNIIGSYALSSLDEGKSWHGPLK</sequence>
<dbReference type="RefSeq" id="WP_377746758.1">
    <property type="nucleotide sequence ID" value="NZ_JBHRXJ010000034.1"/>
</dbReference>
<gene>
    <name evidence="1" type="ORF">ACFOMH_20385</name>
</gene>
<dbReference type="Proteomes" id="UP001595721">
    <property type="component" value="Unassembled WGS sequence"/>
</dbReference>